<dbReference type="GO" id="GO:0000062">
    <property type="term" value="F:fatty-acyl-CoA binding"/>
    <property type="evidence" value="ECO:0007669"/>
    <property type="project" value="InterPro"/>
</dbReference>
<reference evidence="7 8" key="1">
    <citation type="submission" date="2019-01" db="EMBL/GenBank/DDBJ databases">
        <title>A draft genome assembly of the solar-powered sea slug Elysia chlorotica.</title>
        <authorList>
            <person name="Cai H."/>
            <person name="Li Q."/>
            <person name="Fang X."/>
            <person name="Li J."/>
            <person name="Curtis N.E."/>
            <person name="Altenburger A."/>
            <person name="Shibata T."/>
            <person name="Feng M."/>
            <person name="Maeda T."/>
            <person name="Schwartz J.A."/>
            <person name="Shigenobu S."/>
            <person name="Lundholm N."/>
            <person name="Nishiyama T."/>
            <person name="Yang H."/>
            <person name="Hasebe M."/>
            <person name="Li S."/>
            <person name="Pierce S.K."/>
            <person name="Wang J."/>
        </authorList>
    </citation>
    <scope>NUCLEOTIDE SEQUENCE [LARGE SCALE GENOMIC DNA]</scope>
    <source>
        <strain evidence="7">EC2010</strain>
        <tissue evidence="7">Whole organism of an adult</tissue>
    </source>
</reference>
<keyword evidence="3 5" id="KW-0040">ANK repeat</keyword>
<comment type="caution">
    <text evidence="7">The sequence shown here is derived from an EMBL/GenBank/DDBJ whole genome shotgun (WGS) entry which is preliminary data.</text>
</comment>
<evidence type="ECO:0000256" key="1">
    <source>
        <dbReference type="ARBA" id="ARBA00018419"/>
    </source>
</evidence>
<protein>
    <recommendedName>
        <fullName evidence="1">Acyl-CoA-binding domain-containing protein 6</fullName>
    </recommendedName>
</protein>
<evidence type="ECO:0000313" key="7">
    <source>
        <dbReference type="EMBL" id="RUS78164.1"/>
    </source>
</evidence>
<organism evidence="7 8">
    <name type="scientific">Elysia chlorotica</name>
    <name type="common">Eastern emerald elysia</name>
    <name type="synonym">Sea slug</name>
    <dbReference type="NCBI Taxonomy" id="188477"/>
    <lineage>
        <taxon>Eukaryota</taxon>
        <taxon>Metazoa</taxon>
        <taxon>Spiralia</taxon>
        <taxon>Lophotrochozoa</taxon>
        <taxon>Mollusca</taxon>
        <taxon>Gastropoda</taxon>
        <taxon>Heterobranchia</taxon>
        <taxon>Euthyneura</taxon>
        <taxon>Panpulmonata</taxon>
        <taxon>Sacoglossa</taxon>
        <taxon>Placobranchoidea</taxon>
        <taxon>Plakobranchidae</taxon>
        <taxon>Elysia</taxon>
    </lineage>
</organism>
<keyword evidence="4" id="KW-0446">Lipid-binding</keyword>
<dbReference type="PANTHER" id="PTHR24119:SF0">
    <property type="entry name" value="ACYL-COA-BINDING DOMAIN-CONTAINING PROTEIN 6"/>
    <property type="match status" value="1"/>
</dbReference>
<dbReference type="OrthoDB" id="4567at2759"/>
<dbReference type="Gene3D" id="1.20.80.10">
    <property type="match status" value="1"/>
</dbReference>
<dbReference type="InterPro" id="IPR000582">
    <property type="entry name" value="Acyl-CoA-binding_protein"/>
</dbReference>
<dbReference type="InterPro" id="IPR014352">
    <property type="entry name" value="FERM/acyl-CoA-bd_prot_sf"/>
</dbReference>
<dbReference type="STRING" id="188477.A0A433T9M8"/>
<evidence type="ECO:0000256" key="2">
    <source>
        <dbReference type="ARBA" id="ARBA00022737"/>
    </source>
</evidence>
<evidence type="ECO:0000256" key="5">
    <source>
        <dbReference type="PROSITE-ProRule" id="PRU00023"/>
    </source>
</evidence>
<dbReference type="PANTHER" id="PTHR24119">
    <property type="entry name" value="ACYL-COA-BINDING DOMAIN-CONTAINING PROTEIN 6"/>
    <property type="match status" value="1"/>
</dbReference>
<proteinExistence type="predicted"/>
<evidence type="ECO:0000256" key="4">
    <source>
        <dbReference type="ARBA" id="ARBA00023121"/>
    </source>
</evidence>
<dbReference type="PRINTS" id="PR00689">
    <property type="entry name" value="ACOABINDINGP"/>
</dbReference>
<dbReference type="Pfam" id="PF12796">
    <property type="entry name" value="Ank_2"/>
    <property type="match status" value="1"/>
</dbReference>
<feature type="domain" description="ACB" evidence="6">
    <location>
        <begin position="12"/>
        <end position="97"/>
    </location>
</feature>
<keyword evidence="8" id="KW-1185">Reference proteome</keyword>
<dbReference type="Pfam" id="PF00887">
    <property type="entry name" value="ACBP"/>
    <property type="match status" value="1"/>
</dbReference>
<dbReference type="SUPFAM" id="SSF48403">
    <property type="entry name" value="Ankyrin repeat"/>
    <property type="match status" value="1"/>
</dbReference>
<dbReference type="InterPro" id="IPR036770">
    <property type="entry name" value="Ankyrin_rpt-contain_sf"/>
</dbReference>
<feature type="repeat" description="ANK" evidence="5">
    <location>
        <begin position="201"/>
        <end position="233"/>
    </location>
</feature>
<dbReference type="SUPFAM" id="SSF47027">
    <property type="entry name" value="Acyl-CoA binding protein"/>
    <property type="match status" value="1"/>
</dbReference>
<evidence type="ECO:0000256" key="3">
    <source>
        <dbReference type="ARBA" id="ARBA00023043"/>
    </source>
</evidence>
<dbReference type="Gene3D" id="1.25.40.20">
    <property type="entry name" value="Ankyrin repeat-containing domain"/>
    <property type="match status" value="1"/>
</dbReference>
<gene>
    <name evidence="7" type="ORF">EGW08_014073</name>
</gene>
<evidence type="ECO:0000313" key="8">
    <source>
        <dbReference type="Proteomes" id="UP000271974"/>
    </source>
</evidence>
<dbReference type="AlphaFoldDB" id="A0A433T9M8"/>
<name>A0A433T9M8_ELYCH</name>
<dbReference type="PROSITE" id="PS50088">
    <property type="entry name" value="ANK_REPEAT"/>
    <property type="match status" value="2"/>
</dbReference>
<dbReference type="Proteomes" id="UP000271974">
    <property type="component" value="Unassembled WGS sequence"/>
</dbReference>
<dbReference type="EMBL" id="RQTK01000528">
    <property type="protein sequence ID" value="RUS78164.1"/>
    <property type="molecule type" value="Genomic_DNA"/>
</dbReference>
<dbReference type="PROSITE" id="PS50297">
    <property type="entry name" value="ANK_REP_REGION"/>
    <property type="match status" value="2"/>
</dbReference>
<dbReference type="PROSITE" id="PS51228">
    <property type="entry name" value="ACB_2"/>
    <property type="match status" value="1"/>
</dbReference>
<keyword evidence="2" id="KW-0677">Repeat</keyword>
<feature type="repeat" description="ANK" evidence="5">
    <location>
        <begin position="168"/>
        <end position="200"/>
    </location>
</feature>
<dbReference type="InterPro" id="IPR035984">
    <property type="entry name" value="Acyl-CoA-binding_sf"/>
</dbReference>
<evidence type="ECO:0000259" key="6">
    <source>
        <dbReference type="PROSITE" id="PS51228"/>
    </source>
</evidence>
<dbReference type="InterPro" id="IPR002110">
    <property type="entry name" value="Ankyrin_rpt"/>
</dbReference>
<dbReference type="SMART" id="SM00248">
    <property type="entry name" value="ANK"/>
    <property type="match status" value="3"/>
</dbReference>
<accession>A0A433T9M8</accession>
<sequence length="258" mass="28237">MADDGALEFDDLEDVFQSATKYVRQISGKLETEKLLYFYGRYKQASEGKCNTAKPSFFDFQGKSKWDAWNKLGDMSKAQAMMEYISLLSNIDQEWRTKVLSEVSGGGEGESRSPNQGMGVAVSVMANTDAELSAEEKTVFDWCKEGDLERVKAMLSSGAASINGLDEEGLGLLHWASDRGLTAMVEMLLSMDADINIKDSDQQTALHYAVSCGHSDMTQLLVIRGVDQTVQDSEGHTAADVASDDMKLLLRSLAQDAA</sequence>